<dbReference type="AlphaFoldDB" id="A0A382EDV8"/>
<sequence>MFQLKSVMLCYNHAVAGWQSGYAAACKAVYAGSIPASASMEDLNFIFCPGGGIGRHKGLKIPRRKLRA</sequence>
<organism evidence="1">
    <name type="scientific">marine metagenome</name>
    <dbReference type="NCBI Taxonomy" id="408172"/>
    <lineage>
        <taxon>unclassified sequences</taxon>
        <taxon>metagenomes</taxon>
        <taxon>ecological metagenomes</taxon>
    </lineage>
</organism>
<protein>
    <submittedName>
        <fullName evidence="1">Uncharacterized protein</fullName>
    </submittedName>
</protein>
<reference evidence="1" key="1">
    <citation type="submission" date="2018-05" db="EMBL/GenBank/DDBJ databases">
        <authorList>
            <person name="Lanie J.A."/>
            <person name="Ng W.-L."/>
            <person name="Kazmierczak K.M."/>
            <person name="Andrzejewski T.M."/>
            <person name="Davidsen T.M."/>
            <person name="Wayne K.J."/>
            <person name="Tettelin H."/>
            <person name="Glass J.I."/>
            <person name="Rusch D."/>
            <person name="Podicherti R."/>
            <person name="Tsui H.-C.T."/>
            <person name="Winkler M.E."/>
        </authorList>
    </citation>
    <scope>NUCLEOTIDE SEQUENCE</scope>
</reference>
<name>A0A382EDV8_9ZZZZ</name>
<gene>
    <name evidence="1" type="ORF">METZ01_LOCUS200911</name>
</gene>
<dbReference type="EMBL" id="UINC01043678">
    <property type="protein sequence ID" value="SVB48057.1"/>
    <property type="molecule type" value="Genomic_DNA"/>
</dbReference>
<proteinExistence type="predicted"/>
<feature type="non-terminal residue" evidence="1">
    <location>
        <position position="68"/>
    </location>
</feature>
<evidence type="ECO:0000313" key="1">
    <source>
        <dbReference type="EMBL" id="SVB48057.1"/>
    </source>
</evidence>
<accession>A0A382EDV8</accession>